<dbReference type="Proteomes" id="UP000694398">
    <property type="component" value="Unassembled WGS sequence"/>
</dbReference>
<dbReference type="InterPro" id="IPR052579">
    <property type="entry name" value="Zinc_finger_SWIM"/>
</dbReference>
<dbReference type="InterPro" id="IPR048326">
    <property type="entry name" value="ZSWIM1-3_helical"/>
</dbReference>
<dbReference type="Pfam" id="PF04434">
    <property type="entry name" value="SWIM"/>
    <property type="match status" value="1"/>
</dbReference>
<dbReference type="RefSeq" id="XP_005392461.1">
    <property type="nucleotide sequence ID" value="XM_005392404.2"/>
</dbReference>
<dbReference type="InterPro" id="IPR007527">
    <property type="entry name" value="Znf_SWIM"/>
</dbReference>
<dbReference type="PROSITE" id="PS50966">
    <property type="entry name" value="ZF_SWIM"/>
    <property type="match status" value="1"/>
</dbReference>
<dbReference type="CTD" id="90204"/>
<evidence type="ECO:0000313" key="4">
    <source>
        <dbReference type="Ensembl" id="ENSCLAP00000006947.1"/>
    </source>
</evidence>
<dbReference type="GO" id="GO:0008270">
    <property type="term" value="F:zinc ion binding"/>
    <property type="evidence" value="ECO:0007669"/>
    <property type="project" value="UniProtKB-KW"/>
</dbReference>
<feature type="compositionally biased region" description="Polar residues" evidence="2">
    <location>
        <begin position="269"/>
        <end position="283"/>
    </location>
</feature>
<accession>A0A8C2YL94</accession>
<evidence type="ECO:0000256" key="2">
    <source>
        <dbReference type="SAM" id="MobiDB-lite"/>
    </source>
</evidence>
<reference evidence="4" key="1">
    <citation type="submission" date="2025-08" db="UniProtKB">
        <authorList>
            <consortium name="Ensembl"/>
        </authorList>
    </citation>
    <scope>IDENTIFICATION</scope>
</reference>
<dbReference type="OrthoDB" id="124789at2759"/>
<evidence type="ECO:0000259" key="3">
    <source>
        <dbReference type="PROSITE" id="PS50966"/>
    </source>
</evidence>
<dbReference type="Ensembl" id="ENSCLAT00000007059.1">
    <property type="protein sequence ID" value="ENSCLAP00000006947.1"/>
    <property type="gene ID" value="ENSCLAG00000004891.1"/>
</dbReference>
<dbReference type="GeneTree" id="ENSGT00390000017273"/>
<keyword evidence="5" id="KW-1185">Reference proteome</keyword>
<protein>
    <submittedName>
        <fullName evidence="4">Zinc finger SWIM-type containing 1</fullName>
    </submittedName>
</protein>
<name>A0A8C2YL94_CHILA</name>
<dbReference type="GO" id="GO:0005634">
    <property type="term" value="C:nucleus"/>
    <property type="evidence" value="ECO:0007669"/>
    <property type="project" value="Ensembl"/>
</dbReference>
<feature type="domain" description="SWIM-type" evidence="3">
    <location>
        <begin position="334"/>
        <end position="376"/>
    </location>
</feature>
<reference evidence="4" key="2">
    <citation type="submission" date="2025-09" db="UniProtKB">
        <authorList>
            <consortium name="Ensembl"/>
        </authorList>
    </citation>
    <scope>IDENTIFICATION</scope>
</reference>
<dbReference type="RefSeq" id="XP_005392462.1">
    <property type="nucleotide sequence ID" value="XM_005392405.2"/>
</dbReference>
<dbReference type="PANTHER" id="PTHR31569:SF0">
    <property type="entry name" value="ZINC FINGER SWIM DOMAIN-CONTAINING PROTEIN 1"/>
    <property type="match status" value="1"/>
</dbReference>
<dbReference type="AlphaFoldDB" id="A0A8C2YL94"/>
<sequence>MALAMLNGHLLKDSSLPVLLHQVSKTPQLETFNYQNCVMQDLFAHFPEILFMHRTYNPRGKVLYTFLVDGPRVQLEGPLARAVYFAIPAKEDAEGLAQMFQVFKKFNPAWERVCTILVDPHFLPLPTVAMEFPTAEVLLSAFHVCKFLQGKLYQLSLERPVERVLLTSLQSTMCSATAGNLRKFFTLLSSCIPPAQLSELHSHWLLNDRIWLAHRWRSRGESSRYFQSLEVTTRILSQFFGTNPSEKQGVASLFRYMQQNPGDKETFNPGLNPQNNHTASDASPETPKVEQLVEAGIQNSLNAICTGPAAQLCLGELAVVQKSMHLIGSGSEKINIQILEDTHKVQPQPPTSCSCYFHQAFRLPCRHILAMLSARRQVLQLDMLPAQWTGGCATSLDGILGSKWNETLDKYLAVTLLTEEVARLLQHCSKEEFEHRYSTLRELADSWIGPYEQVQL</sequence>
<dbReference type="InterPro" id="IPR045563">
    <property type="entry name" value="ZSWIM1/3_C"/>
</dbReference>
<dbReference type="Pfam" id="PF21056">
    <property type="entry name" value="ZSWIM1-3_RNaseH-like"/>
    <property type="match status" value="1"/>
</dbReference>
<gene>
    <name evidence="4" type="primary">ZSWIM1</name>
</gene>
<dbReference type="Pfam" id="PF21600">
    <property type="entry name" value="ZSWIM1-3_helical"/>
    <property type="match status" value="1"/>
</dbReference>
<proteinExistence type="predicted"/>
<keyword evidence="1" id="KW-0479">Metal-binding</keyword>
<evidence type="ECO:0000256" key="1">
    <source>
        <dbReference type="PROSITE-ProRule" id="PRU00325"/>
    </source>
</evidence>
<keyword evidence="1" id="KW-0863">Zinc-finger</keyword>
<keyword evidence="1" id="KW-0862">Zinc</keyword>
<dbReference type="GeneID" id="102026683"/>
<organism evidence="4 5">
    <name type="scientific">Chinchilla lanigera</name>
    <name type="common">Long-tailed chinchilla</name>
    <name type="synonym">Chinchilla villidera</name>
    <dbReference type="NCBI Taxonomy" id="34839"/>
    <lineage>
        <taxon>Eukaryota</taxon>
        <taxon>Metazoa</taxon>
        <taxon>Chordata</taxon>
        <taxon>Craniata</taxon>
        <taxon>Vertebrata</taxon>
        <taxon>Euteleostomi</taxon>
        <taxon>Mammalia</taxon>
        <taxon>Eutheria</taxon>
        <taxon>Euarchontoglires</taxon>
        <taxon>Glires</taxon>
        <taxon>Rodentia</taxon>
        <taxon>Hystricomorpha</taxon>
        <taxon>Chinchillidae</taxon>
        <taxon>Chinchilla</taxon>
    </lineage>
</organism>
<dbReference type="Pfam" id="PF19286">
    <property type="entry name" value="ZSWIM1-3_C"/>
    <property type="match status" value="1"/>
</dbReference>
<evidence type="ECO:0000313" key="5">
    <source>
        <dbReference type="Proteomes" id="UP000694398"/>
    </source>
</evidence>
<dbReference type="PANTHER" id="PTHR31569">
    <property type="entry name" value="SWIM-TYPE DOMAIN-CONTAINING PROTEIN"/>
    <property type="match status" value="1"/>
</dbReference>
<dbReference type="InterPro" id="IPR048324">
    <property type="entry name" value="ZSWIM1-3_RNaseH-like"/>
</dbReference>
<dbReference type="OMA" id="CHFSQTF"/>
<feature type="region of interest" description="Disordered" evidence="2">
    <location>
        <begin position="263"/>
        <end position="287"/>
    </location>
</feature>
<dbReference type="RefSeq" id="XP_013373713.1">
    <property type="nucleotide sequence ID" value="XM_013518259.1"/>
</dbReference>